<reference evidence="9" key="1">
    <citation type="submission" date="2023-01" db="EMBL/GenBank/DDBJ databases">
        <title>Key to firefly adult light organ development and bioluminescence: homeobox transcription factors regulate luciferase expression and transportation to peroxisome.</title>
        <authorList>
            <person name="Fu X."/>
        </authorList>
    </citation>
    <scope>NUCLEOTIDE SEQUENCE [LARGE SCALE GENOMIC DNA]</scope>
</reference>
<keyword evidence="5" id="KW-1133">Transmembrane helix</keyword>
<dbReference type="PANTHER" id="PTHR46698">
    <property type="entry name" value="CROSSVEINLESS 2"/>
    <property type="match status" value="1"/>
</dbReference>
<dbReference type="Pfam" id="PF08742">
    <property type="entry name" value="C8"/>
    <property type="match status" value="1"/>
</dbReference>
<feature type="domain" description="VWFD" evidence="7">
    <location>
        <begin position="399"/>
        <end position="575"/>
    </location>
</feature>
<comment type="caution">
    <text evidence="8">The sequence shown here is derived from an EMBL/GenBank/DDBJ whole genome shotgun (WGS) entry which is preliminary data.</text>
</comment>
<evidence type="ECO:0000256" key="3">
    <source>
        <dbReference type="ARBA" id="ARBA00022729"/>
    </source>
</evidence>
<dbReference type="Gene3D" id="2.10.70.10">
    <property type="entry name" value="Complement Module, domain 1"/>
    <property type="match status" value="1"/>
</dbReference>
<evidence type="ECO:0008006" key="10">
    <source>
        <dbReference type="Google" id="ProtNLM"/>
    </source>
</evidence>
<dbReference type="Proteomes" id="UP001353858">
    <property type="component" value="Unassembled WGS sequence"/>
</dbReference>
<accession>A0AAN7SDC7</accession>
<dbReference type="InterPro" id="IPR001846">
    <property type="entry name" value="VWF_type-D"/>
</dbReference>
<dbReference type="PROSITE" id="PS50184">
    <property type="entry name" value="VWFC_2"/>
    <property type="match status" value="3"/>
</dbReference>
<keyword evidence="5" id="KW-0812">Transmembrane</keyword>
<feature type="transmembrane region" description="Helical" evidence="5">
    <location>
        <begin position="55"/>
        <end position="75"/>
    </location>
</feature>
<dbReference type="PROSITE" id="PS01208">
    <property type="entry name" value="VWFC_1"/>
    <property type="match status" value="1"/>
</dbReference>
<protein>
    <recommendedName>
        <fullName evidence="10">BMP-binding endothelial regulator protein</fullName>
    </recommendedName>
</protein>
<dbReference type="Pfam" id="PF00094">
    <property type="entry name" value="VWD"/>
    <property type="match status" value="1"/>
</dbReference>
<dbReference type="SMART" id="SM00215">
    <property type="entry name" value="VWC_out"/>
    <property type="match status" value="2"/>
</dbReference>
<gene>
    <name evidence="8" type="ORF">RN001_012529</name>
</gene>
<dbReference type="Pfam" id="PF00093">
    <property type="entry name" value="VWC"/>
    <property type="match status" value="3"/>
</dbReference>
<dbReference type="SUPFAM" id="SSF57603">
    <property type="entry name" value="FnI-like domain"/>
    <property type="match status" value="4"/>
</dbReference>
<dbReference type="SMART" id="SM00214">
    <property type="entry name" value="VWC"/>
    <property type="match status" value="4"/>
</dbReference>
<keyword evidence="2" id="KW-0964">Secreted</keyword>
<dbReference type="PANTHER" id="PTHR46698:SF4">
    <property type="entry name" value="CROSSVEINLESS 2"/>
    <property type="match status" value="1"/>
</dbReference>
<evidence type="ECO:0000259" key="7">
    <source>
        <dbReference type="PROSITE" id="PS51233"/>
    </source>
</evidence>
<dbReference type="Gene3D" id="6.20.200.20">
    <property type="match status" value="3"/>
</dbReference>
<evidence type="ECO:0000256" key="1">
    <source>
        <dbReference type="ARBA" id="ARBA00004613"/>
    </source>
</evidence>
<organism evidence="8 9">
    <name type="scientific">Aquatica leii</name>
    <dbReference type="NCBI Taxonomy" id="1421715"/>
    <lineage>
        <taxon>Eukaryota</taxon>
        <taxon>Metazoa</taxon>
        <taxon>Ecdysozoa</taxon>
        <taxon>Arthropoda</taxon>
        <taxon>Hexapoda</taxon>
        <taxon>Insecta</taxon>
        <taxon>Pterygota</taxon>
        <taxon>Neoptera</taxon>
        <taxon>Endopterygota</taxon>
        <taxon>Coleoptera</taxon>
        <taxon>Polyphaga</taxon>
        <taxon>Elateriformia</taxon>
        <taxon>Elateroidea</taxon>
        <taxon>Lampyridae</taxon>
        <taxon>Luciolinae</taxon>
        <taxon>Aquatica</taxon>
    </lineage>
</organism>
<proteinExistence type="predicted"/>
<evidence type="ECO:0000313" key="8">
    <source>
        <dbReference type="EMBL" id="KAK4876107.1"/>
    </source>
</evidence>
<dbReference type="AlphaFoldDB" id="A0AAN7SDC7"/>
<evidence type="ECO:0000313" key="9">
    <source>
        <dbReference type="Proteomes" id="UP001353858"/>
    </source>
</evidence>
<dbReference type="GO" id="GO:0005576">
    <property type="term" value="C:extracellular region"/>
    <property type="evidence" value="ECO:0007669"/>
    <property type="project" value="UniProtKB-SubCell"/>
</dbReference>
<feature type="domain" description="VWFC" evidence="6">
    <location>
        <begin position="268"/>
        <end position="327"/>
    </location>
</feature>
<dbReference type="GO" id="GO:0036122">
    <property type="term" value="F:BMP binding"/>
    <property type="evidence" value="ECO:0007669"/>
    <property type="project" value="TreeGrafter"/>
</dbReference>
<evidence type="ECO:0000259" key="6">
    <source>
        <dbReference type="PROSITE" id="PS50184"/>
    </source>
</evidence>
<feature type="domain" description="VWFC" evidence="6">
    <location>
        <begin position="198"/>
        <end position="258"/>
    </location>
</feature>
<feature type="transmembrane region" description="Helical" evidence="5">
    <location>
        <begin position="12"/>
        <end position="34"/>
    </location>
</feature>
<dbReference type="SMART" id="SM00216">
    <property type="entry name" value="VWD"/>
    <property type="match status" value="1"/>
</dbReference>
<name>A0AAN7SDC7_9COLE</name>
<evidence type="ECO:0000256" key="2">
    <source>
        <dbReference type="ARBA" id="ARBA00022525"/>
    </source>
</evidence>
<dbReference type="GO" id="GO:0030513">
    <property type="term" value="P:positive regulation of BMP signaling pathway"/>
    <property type="evidence" value="ECO:0007669"/>
    <property type="project" value="TreeGrafter"/>
</dbReference>
<dbReference type="InterPro" id="IPR052424">
    <property type="entry name" value="Kielin_Chordin-BMP_Reg"/>
</dbReference>
<dbReference type="EMBL" id="JARPUR010000005">
    <property type="protein sequence ID" value="KAK4876107.1"/>
    <property type="molecule type" value="Genomic_DNA"/>
</dbReference>
<keyword evidence="9" id="KW-1185">Reference proteome</keyword>
<dbReference type="SMART" id="SM00832">
    <property type="entry name" value="C8"/>
    <property type="match status" value="1"/>
</dbReference>
<sequence length="704" mass="79189">MLTVISGNAVVHLQHINLIVNLFLGFFSPTHINVSTRRFILLRKMAKVKSDHVRFAIFIMLSVSIGKSFGITNIITGKRAPCSNEGEPVRVDHIDKLRCFSCICMNGLVECRNENYCPPIEGCHMLVEKTEDGCCQKCKGCIYNGVHHESHTEWTELDEPCKIMRCEAGVVTVSNIQCHTPCSNPQPPEPGKCCPTCSECKINGQTATDDRDVTSDDPCLKCRCIGGRLTCSKKACPVLQCSSDRQHQPPGECCPKCTGTRSLYTYPKTCTLGSRFHRDGERFDIGRCTRCSCINETSICHRDSCPILNCAPEFQQKRPGNCCKECVFPEELRTQCIYADVVYEDGQSWKLDACSSCICVQGMPSCAMTRCNVTLPCPPGSRLTHPVGECCGRCEESEGVCMAFGDPHYKTFDGKIYSFQGVGRYQFVADCEHHNFSIRVANVYQNKNTKLSTVTKRVAIKSGKMRINLGQNLRTKVNGQKVDLPFKIEQKLLIDKHKDHITVNLLNGIKILWTGKSFLEVTMPALYKNKLCGLCGNFNKNVQDDLKLRKGPVVKESEILAFGASWCVGSKTVCTKNAKQTAKIRPCKSRRLEKNPCKYLTSTELFNGCDSKLNYNKYYKACMVDMCECPNGKCYCESLMAYARECQHLGVEVPNWKKHSYCVTNKTRRKKTPRTTYSKEKIDFLLKQRGVNRTRSEHVPLPIQ</sequence>
<evidence type="ECO:0000256" key="5">
    <source>
        <dbReference type="SAM" id="Phobius"/>
    </source>
</evidence>
<dbReference type="PROSITE" id="PS51233">
    <property type="entry name" value="VWFD"/>
    <property type="match status" value="1"/>
</dbReference>
<keyword evidence="3" id="KW-0732">Signal</keyword>
<keyword evidence="5" id="KW-0472">Membrane</keyword>
<keyword evidence="4" id="KW-0677">Repeat</keyword>
<dbReference type="InterPro" id="IPR001007">
    <property type="entry name" value="VWF_dom"/>
</dbReference>
<comment type="subcellular location">
    <subcellularLocation>
        <location evidence="1">Secreted</location>
    </subcellularLocation>
</comment>
<dbReference type="InterPro" id="IPR014853">
    <property type="entry name" value="VWF/SSPO/ZAN-like_Cys-rich_dom"/>
</dbReference>
<evidence type="ECO:0000256" key="4">
    <source>
        <dbReference type="ARBA" id="ARBA00022737"/>
    </source>
</evidence>
<feature type="domain" description="VWFC" evidence="6">
    <location>
        <begin position="334"/>
        <end position="395"/>
    </location>
</feature>